<reference evidence="4 5" key="1">
    <citation type="submission" date="2020-02" db="EMBL/GenBank/DDBJ databases">
        <authorList>
            <person name="Ferguson B K."/>
        </authorList>
    </citation>
    <scope>NUCLEOTIDE SEQUENCE [LARGE SCALE GENOMIC DNA]</scope>
</reference>
<evidence type="ECO:0000313" key="5">
    <source>
        <dbReference type="Proteomes" id="UP000479190"/>
    </source>
</evidence>
<dbReference type="PROSITE" id="PS50088">
    <property type="entry name" value="ANK_REPEAT"/>
    <property type="match status" value="2"/>
</dbReference>
<dbReference type="PANTHER" id="PTHR24171">
    <property type="entry name" value="ANKYRIN REPEAT DOMAIN-CONTAINING PROTEIN 39-RELATED"/>
    <property type="match status" value="1"/>
</dbReference>
<sequence length="365" mass="41831">MSIGLCSWYPPVCEFVLIIWKNKESLKRASNKMLYIKNFAKYAVPSHATRYYFFQLLSGKKICSKCTSEQLNKASLKSYCLIISSSRGKNKNHSSNNNRNNRSAVQHTLQMICGNYHIQTDSYDHALPLYTLNSIIPLESFVTRWANQVLMALNENVIARVVLREVMLNQDLFPQLRNFLYYALQARYLEVVRFLLEQVGLDIHGTRFANGTRSAIHELANFAAHKLQRGRVSLSSLEIFDYFFAASRENHRDAEGCSYLHATCVAGDLATVRGYLEQGADVNAKTWHWLTPLRIATRLRYVDVARCLLDRGADLEGSTLLYSLARTQMCSCLEYCEPFGQYCNKKRPVEDIADRERGEHRGARP</sequence>
<dbReference type="SMART" id="SM00248">
    <property type="entry name" value="ANK"/>
    <property type="match status" value="3"/>
</dbReference>
<dbReference type="Pfam" id="PF00023">
    <property type="entry name" value="Ank"/>
    <property type="match status" value="1"/>
</dbReference>
<dbReference type="InterPro" id="IPR036770">
    <property type="entry name" value="Ankyrin_rpt-contain_sf"/>
</dbReference>
<dbReference type="Proteomes" id="UP000479190">
    <property type="component" value="Unassembled WGS sequence"/>
</dbReference>
<evidence type="ECO:0000256" key="3">
    <source>
        <dbReference type="PROSITE-ProRule" id="PRU00023"/>
    </source>
</evidence>
<accession>A0A6H5HXC2</accession>
<feature type="repeat" description="ANK" evidence="3">
    <location>
        <begin position="255"/>
        <end position="287"/>
    </location>
</feature>
<feature type="repeat" description="ANK" evidence="3">
    <location>
        <begin position="288"/>
        <end position="320"/>
    </location>
</feature>
<dbReference type="OrthoDB" id="539213at2759"/>
<name>A0A6H5HXC2_9HYME</name>
<evidence type="ECO:0000256" key="2">
    <source>
        <dbReference type="ARBA" id="ARBA00023043"/>
    </source>
</evidence>
<keyword evidence="1" id="KW-0677">Repeat</keyword>
<dbReference type="SUPFAM" id="SSF48403">
    <property type="entry name" value="Ankyrin repeat"/>
    <property type="match status" value="1"/>
</dbReference>
<evidence type="ECO:0000313" key="4">
    <source>
        <dbReference type="EMBL" id="CAB0028340.1"/>
    </source>
</evidence>
<proteinExistence type="predicted"/>
<evidence type="ECO:0000256" key="1">
    <source>
        <dbReference type="ARBA" id="ARBA00022737"/>
    </source>
</evidence>
<dbReference type="InterPro" id="IPR002110">
    <property type="entry name" value="Ankyrin_rpt"/>
</dbReference>
<keyword evidence="2 3" id="KW-0040">ANK repeat</keyword>
<dbReference type="Gene3D" id="1.25.40.20">
    <property type="entry name" value="Ankyrin repeat-containing domain"/>
    <property type="match status" value="1"/>
</dbReference>
<gene>
    <name evidence="4" type="ORF">TBRA_LOCUS527</name>
</gene>
<keyword evidence="5" id="KW-1185">Reference proteome</keyword>
<dbReference type="PROSITE" id="PS50297">
    <property type="entry name" value="ANK_REP_REGION"/>
    <property type="match status" value="1"/>
</dbReference>
<protein>
    <submittedName>
        <fullName evidence="4">Uncharacterized protein</fullName>
    </submittedName>
</protein>
<organism evidence="4 5">
    <name type="scientific">Trichogramma brassicae</name>
    <dbReference type="NCBI Taxonomy" id="86971"/>
    <lineage>
        <taxon>Eukaryota</taxon>
        <taxon>Metazoa</taxon>
        <taxon>Ecdysozoa</taxon>
        <taxon>Arthropoda</taxon>
        <taxon>Hexapoda</taxon>
        <taxon>Insecta</taxon>
        <taxon>Pterygota</taxon>
        <taxon>Neoptera</taxon>
        <taxon>Endopterygota</taxon>
        <taxon>Hymenoptera</taxon>
        <taxon>Apocrita</taxon>
        <taxon>Proctotrupomorpha</taxon>
        <taxon>Chalcidoidea</taxon>
        <taxon>Trichogrammatidae</taxon>
        <taxon>Trichogramma</taxon>
    </lineage>
</organism>
<dbReference type="AlphaFoldDB" id="A0A6H5HXC2"/>
<dbReference type="EMBL" id="CADCXV010000125">
    <property type="protein sequence ID" value="CAB0028340.1"/>
    <property type="molecule type" value="Genomic_DNA"/>
</dbReference>